<organism evidence="2">
    <name type="scientific">uncultured Gemmatimonadaceae bacterium</name>
    <dbReference type="NCBI Taxonomy" id="246130"/>
    <lineage>
        <taxon>Bacteria</taxon>
        <taxon>Pseudomonadati</taxon>
        <taxon>Gemmatimonadota</taxon>
        <taxon>Gemmatimonadia</taxon>
        <taxon>Gemmatimonadales</taxon>
        <taxon>Gemmatimonadaceae</taxon>
        <taxon>environmental samples</taxon>
    </lineage>
</organism>
<evidence type="ECO:0000313" key="2">
    <source>
        <dbReference type="EMBL" id="CAA9296328.1"/>
    </source>
</evidence>
<evidence type="ECO:0000256" key="1">
    <source>
        <dbReference type="SAM" id="MobiDB-lite"/>
    </source>
</evidence>
<gene>
    <name evidence="2" type="ORF">AVDCRST_MAG11-513</name>
</gene>
<feature type="compositionally biased region" description="Basic and acidic residues" evidence="1">
    <location>
        <begin position="48"/>
        <end position="63"/>
    </location>
</feature>
<feature type="compositionally biased region" description="Basic residues" evidence="1">
    <location>
        <begin position="64"/>
        <end position="79"/>
    </location>
</feature>
<dbReference type="AlphaFoldDB" id="A0A6J4K5Y1"/>
<proteinExistence type="predicted"/>
<dbReference type="EMBL" id="CADCTU010000111">
    <property type="protein sequence ID" value="CAA9296328.1"/>
    <property type="molecule type" value="Genomic_DNA"/>
</dbReference>
<sequence length="79" mass="9092">MTALQSRSAQCRARRETYRRARSIVLRQSPPAEWCGPLPSDFRACHDRAPRDPAVDHPPDDHRARRARARARRHGLRAA</sequence>
<accession>A0A6J4K5Y1</accession>
<feature type="region of interest" description="Disordered" evidence="1">
    <location>
        <begin position="48"/>
        <end position="79"/>
    </location>
</feature>
<protein>
    <submittedName>
        <fullName evidence="2">Uncharacterized protein</fullName>
    </submittedName>
</protein>
<reference evidence="2" key="1">
    <citation type="submission" date="2020-02" db="EMBL/GenBank/DDBJ databases">
        <authorList>
            <person name="Meier V. D."/>
        </authorList>
    </citation>
    <scope>NUCLEOTIDE SEQUENCE</scope>
    <source>
        <strain evidence="2">AVDCRST_MAG11</strain>
    </source>
</reference>
<name>A0A6J4K5Y1_9BACT</name>